<dbReference type="Proteomes" id="UP000887013">
    <property type="component" value="Unassembled WGS sequence"/>
</dbReference>
<evidence type="ECO:0000256" key="5">
    <source>
        <dbReference type="PROSITE-ProRule" id="PRU00124"/>
    </source>
</evidence>
<keyword evidence="2 6" id="KW-0378">Hydrolase</keyword>
<dbReference type="PANTHER" id="PTHR24252:SF17">
    <property type="entry name" value="SUPPRESSOR OF TUMORIGENICITY 14 PROTEIN HOMOLOG-RELATED"/>
    <property type="match status" value="1"/>
</dbReference>
<feature type="disulfide bond" evidence="5">
    <location>
        <begin position="167"/>
        <end position="182"/>
    </location>
</feature>
<dbReference type="Gene3D" id="4.10.400.10">
    <property type="entry name" value="Low-density Lipoprotein Receptor"/>
    <property type="match status" value="3"/>
</dbReference>
<dbReference type="InterPro" id="IPR036055">
    <property type="entry name" value="LDL_receptor-like_sf"/>
</dbReference>
<name>A0A8X6NNZ0_NEPPI</name>
<dbReference type="FunFam" id="2.40.10.10:FF:000003">
    <property type="entry name" value="Transmembrane serine protease 3"/>
    <property type="match status" value="1"/>
</dbReference>
<dbReference type="InterPro" id="IPR009003">
    <property type="entry name" value="Peptidase_S1_PA"/>
</dbReference>
<dbReference type="SUPFAM" id="SSF57424">
    <property type="entry name" value="LDL receptor-like module"/>
    <property type="match status" value="3"/>
</dbReference>
<comment type="caution">
    <text evidence="5">Lacks conserved residue(s) required for the propagation of feature annotation.</text>
</comment>
<dbReference type="InterPro" id="IPR018114">
    <property type="entry name" value="TRYPSIN_HIS"/>
</dbReference>
<dbReference type="PROSITE" id="PS00135">
    <property type="entry name" value="TRYPSIN_SER"/>
    <property type="match status" value="1"/>
</dbReference>
<dbReference type="InterPro" id="IPR033116">
    <property type="entry name" value="TRYPSIN_SER"/>
</dbReference>
<feature type="domain" description="Peptidase S1" evidence="8">
    <location>
        <begin position="315"/>
        <end position="540"/>
    </location>
</feature>
<dbReference type="GO" id="GO:0004252">
    <property type="term" value="F:serine-type endopeptidase activity"/>
    <property type="evidence" value="ECO:0007669"/>
    <property type="project" value="InterPro"/>
</dbReference>
<proteinExistence type="predicted"/>
<dbReference type="SUPFAM" id="SSF50494">
    <property type="entry name" value="Trypsin-like serine proteases"/>
    <property type="match status" value="1"/>
</dbReference>
<dbReference type="InterPro" id="IPR002172">
    <property type="entry name" value="LDrepeatLR_classA_rpt"/>
</dbReference>
<evidence type="ECO:0000259" key="8">
    <source>
        <dbReference type="PROSITE" id="PS50240"/>
    </source>
</evidence>
<evidence type="ECO:0000313" key="9">
    <source>
        <dbReference type="EMBL" id="GFT26137.1"/>
    </source>
</evidence>
<keyword evidence="3 6" id="KW-0720">Serine protease</keyword>
<dbReference type="AlphaFoldDB" id="A0A8X6NNZ0"/>
<feature type="disulfide bond" evidence="5">
    <location>
        <begin position="148"/>
        <end position="160"/>
    </location>
</feature>
<keyword evidence="10" id="KW-1185">Reference proteome</keyword>
<dbReference type="Pfam" id="PF00057">
    <property type="entry name" value="Ldl_recept_a"/>
    <property type="match status" value="2"/>
</dbReference>
<reference evidence="9" key="1">
    <citation type="submission" date="2020-08" db="EMBL/GenBank/DDBJ databases">
        <title>Multicomponent nature underlies the extraordinary mechanical properties of spider dragline silk.</title>
        <authorList>
            <person name="Kono N."/>
            <person name="Nakamura H."/>
            <person name="Mori M."/>
            <person name="Yoshida Y."/>
            <person name="Ohtoshi R."/>
            <person name="Malay A.D."/>
            <person name="Moran D.A.P."/>
            <person name="Tomita M."/>
            <person name="Numata K."/>
            <person name="Arakawa K."/>
        </authorList>
    </citation>
    <scope>NUCLEOTIDE SEQUENCE</scope>
</reference>
<gene>
    <name evidence="9" type="primary">ndl</name>
    <name evidence="9" type="ORF">NPIL_61121</name>
</gene>
<evidence type="ECO:0000256" key="3">
    <source>
        <dbReference type="ARBA" id="ARBA00022825"/>
    </source>
</evidence>
<dbReference type="InterPro" id="IPR001254">
    <property type="entry name" value="Trypsin_dom"/>
</dbReference>
<dbReference type="InterPro" id="IPR043504">
    <property type="entry name" value="Peptidase_S1_PA_chymotrypsin"/>
</dbReference>
<accession>A0A8X6NNZ0</accession>
<dbReference type="CDD" id="cd00190">
    <property type="entry name" value="Tryp_SPc"/>
    <property type="match status" value="1"/>
</dbReference>
<dbReference type="SMART" id="SM00192">
    <property type="entry name" value="LDLa"/>
    <property type="match status" value="3"/>
</dbReference>
<dbReference type="GO" id="GO:0006508">
    <property type="term" value="P:proteolysis"/>
    <property type="evidence" value="ECO:0007669"/>
    <property type="project" value="UniProtKB-KW"/>
</dbReference>
<feature type="disulfide bond" evidence="5">
    <location>
        <begin position="155"/>
        <end position="173"/>
    </location>
</feature>
<evidence type="ECO:0000256" key="7">
    <source>
        <dbReference type="SAM" id="Phobius"/>
    </source>
</evidence>
<keyword evidence="1 6" id="KW-0645">Protease</keyword>
<evidence type="ECO:0000313" key="10">
    <source>
        <dbReference type="Proteomes" id="UP000887013"/>
    </source>
</evidence>
<dbReference type="PROSITE" id="PS50240">
    <property type="entry name" value="TRYPSIN_DOM"/>
    <property type="match status" value="1"/>
</dbReference>
<protein>
    <submittedName>
        <fullName evidence="9">Serine protease nudel</fullName>
    </submittedName>
</protein>
<feature type="transmembrane region" description="Helical" evidence="7">
    <location>
        <begin position="12"/>
        <end position="35"/>
    </location>
</feature>
<evidence type="ECO:0000256" key="4">
    <source>
        <dbReference type="ARBA" id="ARBA00023157"/>
    </source>
</evidence>
<dbReference type="PROSITE" id="PS50068">
    <property type="entry name" value="LDLRA_2"/>
    <property type="match status" value="3"/>
</dbReference>
<evidence type="ECO:0000256" key="6">
    <source>
        <dbReference type="RuleBase" id="RU363034"/>
    </source>
</evidence>
<keyword evidence="7" id="KW-1133">Transmembrane helix</keyword>
<feature type="disulfide bond" evidence="5">
    <location>
        <begin position="103"/>
        <end position="118"/>
    </location>
</feature>
<keyword evidence="7" id="KW-0812">Transmembrane</keyword>
<dbReference type="Pfam" id="PF00089">
    <property type="entry name" value="Trypsin"/>
    <property type="match status" value="1"/>
</dbReference>
<comment type="caution">
    <text evidence="9">The sequence shown here is derived from an EMBL/GenBank/DDBJ whole genome shotgun (WGS) entry which is preliminary data.</text>
</comment>
<dbReference type="OrthoDB" id="6411962at2759"/>
<keyword evidence="7" id="KW-0472">Membrane</keyword>
<feature type="disulfide bond" evidence="5">
    <location>
        <begin position="573"/>
        <end position="588"/>
    </location>
</feature>
<keyword evidence="4 5" id="KW-1015">Disulfide bond</keyword>
<organism evidence="9 10">
    <name type="scientific">Nephila pilipes</name>
    <name type="common">Giant wood spider</name>
    <name type="synonym">Nephila maculata</name>
    <dbReference type="NCBI Taxonomy" id="299642"/>
    <lineage>
        <taxon>Eukaryota</taxon>
        <taxon>Metazoa</taxon>
        <taxon>Ecdysozoa</taxon>
        <taxon>Arthropoda</taxon>
        <taxon>Chelicerata</taxon>
        <taxon>Arachnida</taxon>
        <taxon>Araneae</taxon>
        <taxon>Araneomorphae</taxon>
        <taxon>Entelegynae</taxon>
        <taxon>Araneoidea</taxon>
        <taxon>Nephilidae</taxon>
        <taxon>Nephila</taxon>
    </lineage>
</organism>
<dbReference type="EMBL" id="BMAW01011902">
    <property type="protein sequence ID" value="GFT26137.1"/>
    <property type="molecule type" value="Genomic_DNA"/>
</dbReference>
<dbReference type="SMART" id="SM00020">
    <property type="entry name" value="Tryp_SPc"/>
    <property type="match status" value="1"/>
</dbReference>
<dbReference type="CDD" id="cd00112">
    <property type="entry name" value="LDLa"/>
    <property type="match status" value="2"/>
</dbReference>
<evidence type="ECO:0000256" key="1">
    <source>
        <dbReference type="ARBA" id="ARBA00022670"/>
    </source>
</evidence>
<dbReference type="Gene3D" id="2.40.10.10">
    <property type="entry name" value="Trypsin-like serine proteases"/>
    <property type="match status" value="1"/>
</dbReference>
<dbReference type="PANTHER" id="PTHR24252">
    <property type="entry name" value="ACROSIN-RELATED"/>
    <property type="match status" value="1"/>
</dbReference>
<dbReference type="PRINTS" id="PR00261">
    <property type="entry name" value="LDLRECEPTOR"/>
</dbReference>
<dbReference type="PROSITE" id="PS00134">
    <property type="entry name" value="TRYPSIN_HIS"/>
    <property type="match status" value="1"/>
</dbReference>
<sequence>MPTRHSICYLKFSWKYAALVIVMSSLTIGIIFLLFNFTSSTNKPDSLSRSKAEPVWLGGRNGSAITFPFNKDLWMNASAIGPCPKHHFACNTSRKCLVLDKRCDGKVDCPMAEDELNCVCAFRLPAVKFCDKYPDCFDESDESFCSYCPDKSFNCGDGKCIPKNKVCDAVVDCNNFMDENFCFRLSLNGTLPEVYQSDPTSALTHETVKTGFLLRNKNGKWYPVCVNPYDYMQDALASFACVSITSNPLASSSHQFRKFGHSLDTTHIDYIYHNQGRFILWRGCLSKRGIYITCDDARCGLNPQHFLPKRPKGRIVGGEISEPGNWPWHAAAYKNGTYSCGSTLINSRWLLSAAHCFLNHKYNYYEIQLGMLRRKSFTPHQRTYMINKVVPHPKFNIVTLEYDIALLRTADEVAFNFWIRPICLPNPARVETSGSFCTAIGWGDTGETKKDSDDLQEVHVPVTKACKRNLDRWLCAGFVQGGRDACQGDSGGPLMCLSEDGLSWYIAGIISGGTGCARPHTPGMYTRVVYFLEWINQVMMSRNDTDIPPLFMCPGLKCAALGGGNCLHKERMCDNRVDCYDALDEVSCSPRRQ</sequence>
<evidence type="ECO:0000256" key="2">
    <source>
        <dbReference type="ARBA" id="ARBA00022801"/>
    </source>
</evidence>